<dbReference type="Proteomes" id="UP001500621">
    <property type="component" value="Unassembled WGS sequence"/>
</dbReference>
<dbReference type="RefSeq" id="WP_345264731.1">
    <property type="nucleotide sequence ID" value="NZ_BAABIM010000002.1"/>
</dbReference>
<gene>
    <name evidence="2" type="ORF">GCM10023226_17070</name>
</gene>
<sequence length="115" mass="12626">MIFGQSIVRIRAGQRTTRGGDTVEDWSPEAVTRRLIGGVSVQPNFQNEDTDNGGSITRATGYRVLTPPGKAPDIRSTDRIEYRGEVHAVTGEVAYWPDPHGADHIEFTMTAWKGA</sequence>
<evidence type="ECO:0000313" key="2">
    <source>
        <dbReference type="EMBL" id="GAA4680485.1"/>
    </source>
</evidence>
<evidence type="ECO:0000313" key="3">
    <source>
        <dbReference type="Proteomes" id="UP001500621"/>
    </source>
</evidence>
<evidence type="ECO:0008006" key="4">
    <source>
        <dbReference type="Google" id="ProtNLM"/>
    </source>
</evidence>
<organism evidence="2 3">
    <name type="scientific">Nocardioides nanhaiensis</name>
    <dbReference type="NCBI Taxonomy" id="1476871"/>
    <lineage>
        <taxon>Bacteria</taxon>
        <taxon>Bacillati</taxon>
        <taxon>Actinomycetota</taxon>
        <taxon>Actinomycetes</taxon>
        <taxon>Propionibacteriales</taxon>
        <taxon>Nocardioidaceae</taxon>
        <taxon>Nocardioides</taxon>
    </lineage>
</organism>
<reference evidence="3" key="1">
    <citation type="journal article" date="2019" name="Int. J. Syst. Evol. Microbiol.">
        <title>The Global Catalogue of Microorganisms (GCM) 10K type strain sequencing project: providing services to taxonomists for standard genome sequencing and annotation.</title>
        <authorList>
            <consortium name="The Broad Institute Genomics Platform"/>
            <consortium name="The Broad Institute Genome Sequencing Center for Infectious Disease"/>
            <person name="Wu L."/>
            <person name="Ma J."/>
        </authorList>
    </citation>
    <scope>NUCLEOTIDE SEQUENCE [LARGE SCALE GENOMIC DNA]</scope>
    <source>
        <strain evidence="3">JCM 18127</strain>
    </source>
</reference>
<evidence type="ECO:0000256" key="1">
    <source>
        <dbReference type="SAM" id="MobiDB-lite"/>
    </source>
</evidence>
<name>A0ABP8W5B8_9ACTN</name>
<keyword evidence="3" id="KW-1185">Reference proteome</keyword>
<dbReference type="EMBL" id="BAABIM010000002">
    <property type="protein sequence ID" value="GAA4680485.1"/>
    <property type="molecule type" value="Genomic_DNA"/>
</dbReference>
<accession>A0ABP8W5B8</accession>
<feature type="compositionally biased region" description="Polar residues" evidence="1">
    <location>
        <begin position="42"/>
        <end position="58"/>
    </location>
</feature>
<feature type="region of interest" description="Disordered" evidence="1">
    <location>
        <begin position="42"/>
        <end position="75"/>
    </location>
</feature>
<proteinExistence type="predicted"/>
<comment type="caution">
    <text evidence="2">The sequence shown here is derived from an EMBL/GenBank/DDBJ whole genome shotgun (WGS) entry which is preliminary data.</text>
</comment>
<protein>
    <recommendedName>
        <fullName evidence="4">Head-tail adaptor protein</fullName>
    </recommendedName>
</protein>